<name>A0ABR2KS47_9EUKA</name>
<reference evidence="1 2" key="1">
    <citation type="submission" date="2024-04" db="EMBL/GenBank/DDBJ databases">
        <title>Tritrichomonas musculus Genome.</title>
        <authorList>
            <person name="Alves-Ferreira E."/>
            <person name="Grigg M."/>
            <person name="Lorenzi H."/>
            <person name="Galac M."/>
        </authorList>
    </citation>
    <scope>NUCLEOTIDE SEQUENCE [LARGE SCALE GENOMIC DNA]</scope>
    <source>
        <strain evidence="1 2">EAF2021</strain>
    </source>
</reference>
<gene>
    <name evidence="1" type="ORF">M9Y10_022067</name>
</gene>
<comment type="caution">
    <text evidence="1">The sequence shown here is derived from an EMBL/GenBank/DDBJ whole genome shotgun (WGS) entry which is preliminary data.</text>
</comment>
<protein>
    <submittedName>
        <fullName evidence="1">Uncharacterized protein</fullName>
    </submittedName>
</protein>
<organism evidence="1 2">
    <name type="scientific">Tritrichomonas musculus</name>
    <dbReference type="NCBI Taxonomy" id="1915356"/>
    <lineage>
        <taxon>Eukaryota</taxon>
        <taxon>Metamonada</taxon>
        <taxon>Parabasalia</taxon>
        <taxon>Tritrichomonadida</taxon>
        <taxon>Tritrichomonadidae</taxon>
        <taxon>Tritrichomonas</taxon>
    </lineage>
</organism>
<accession>A0ABR2KS47</accession>
<keyword evidence="2" id="KW-1185">Reference proteome</keyword>
<evidence type="ECO:0000313" key="1">
    <source>
        <dbReference type="EMBL" id="KAK8893641.1"/>
    </source>
</evidence>
<sequence length="61" mass="7086">MAKIMLHDLSSEENNWKGIATGDESWFLWSYENDQIWLQHGSKRPQIPKPTIGMIVLNESN</sequence>
<evidence type="ECO:0000313" key="2">
    <source>
        <dbReference type="Proteomes" id="UP001470230"/>
    </source>
</evidence>
<proteinExistence type="predicted"/>
<dbReference type="EMBL" id="JAPFFF010000003">
    <property type="protein sequence ID" value="KAK8893641.1"/>
    <property type="molecule type" value="Genomic_DNA"/>
</dbReference>
<dbReference type="Proteomes" id="UP001470230">
    <property type="component" value="Unassembled WGS sequence"/>
</dbReference>